<proteinExistence type="inferred from homology"/>
<keyword evidence="9" id="KW-1185">Reference proteome</keyword>
<keyword evidence="7" id="KW-0998">Cell outer membrane</keyword>
<evidence type="ECO:0000256" key="2">
    <source>
        <dbReference type="ARBA" id="ARBA00007613"/>
    </source>
</evidence>
<gene>
    <name evidence="8" type="ORF">RGE70_08345</name>
</gene>
<keyword evidence="5" id="KW-0812">Transmembrane</keyword>
<organism evidence="8 9">
    <name type="scientific">Shewanella youngdeokensis</name>
    <dbReference type="NCBI Taxonomy" id="2999068"/>
    <lineage>
        <taxon>Bacteria</taxon>
        <taxon>Pseudomonadati</taxon>
        <taxon>Pseudomonadota</taxon>
        <taxon>Gammaproteobacteria</taxon>
        <taxon>Alteromonadales</taxon>
        <taxon>Shewanellaceae</taxon>
        <taxon>Shewanella</taxon>
    </lineage>
</organism>
<keyword evidence="4" id="KW-1134">Transmembrane beta strand</keyword>
<dbReference type="InterPro" id="IPR003423">
    <property type="entry name" value="OMP_efflux"/>
</dbReference>
<dbReference type="EMBL" id="CP136522">
    <property type="protein sequence ID" value="WOT06745.1"/>
    <property type="molecule type" value="Genomic_DNA"/>
</dbReference>
<dbReference type="RefSeq" id="WP_310471017.1">
    <property type="nucleotide sequence ID" value="NZ_CP136522.1"/>
</dbReference>
<evidence type="ECO:0000256" key="6">
    <source>
        <dbReference type="ARBA" id="ARBA00023136"/>
    </source>
</evidence>
<evidence type="ECO:0000256" key="3">
    <source>
        <dbReference type="ARBA" id="ARBA00022448"/>
    </source>
</evidence>
<evidence type="ECO:0000313" key="9">
    <source>
        <dbReference type="Proteomes" id="UP001529491"/>
    </source>
</evidence>
<protein>
    <submittedName>
        <fullName evidence="8">TolC family protein</fullName>
    </submittedName>
</protein>
<evidence type="ECO:0000256" key="5">
    <source>
        <dbReference type="ARBA" id="ARBA00022692"/>
    </source>
</evidence>
<dbReference type="InterPro" id="IPR051906">
    <property type="entry name" value="TolC-like"/>
</dbReference>
<dbReference type="Proteomes" id="UP001529491">
    <property type="component" value="Chromosome"/>
</dbReference>
<keyword evidence="3" id="KW-0813">Transport</keyword>
<sequence length="458" mass="52248">MYYIKILVLVIVALNISVVKSEELTLLIDKALKNNFQVINSQFELISSDYDKEKSLSYFYPTVNIQANTTWTENTTDYPNPSNGQAFDNKYNSNGYSLSISQILLDYSKVYDYDLSKLDLQINELKHNKILNDIIIKVVENYFSYLKFKAQYKATKAELNSSHARLAQIKRNNELGNVPKTDVYEAYATKEQNARKLASIESDINIALINLNSTTQSTIVPRFDVQLNQDYNSIEPVLQNGLKKNLVHKNYDIIIAKHNMTRAESTLDKSKAEFYPTLSASASYNFSDNNSIVETYEDDFIYSINLTVPIASGGSSIYEYKKNKNKIMQSLSLYQQSIDEVGLSFDELVFNINDNVTAIDFLKEIILSNYAVYKGTQKAYRIGTKTLTDLLLSESNLYDSIRDFYSNQYDYIINVTKFDALLGPIDLNVVNTLSNSMVPIKNSFDLERLDSLSKDAHE</sequence>
<accession>A0ABZ0K4B7</accession>
<evidence type="ECO:0000256" key="7">
    <source>
        <dbReference type="ARBA" id="ARBA00023237"/>
    </source>
</evidence>
<comment type="similarity">
    <text evidence="2">Belongs to the outer membrane factor (OMF) (TC 1.B.17) family.</text>
</comment>
<evidence type="ECO:0000256" key="4">
    <source>
        <dbReference type="ARBA" id="ARBA00022452"/>
    </source>
</evidence>
<keyword evidence="6" id="KW-0472">Membrane</keyword>
<evidence type="ECO:0000313" key="8">
    <source>
        <dbReference type="EMBL" id="WOT06745.1"/>
    </source>
</evidence>
<dbReference type="Gene3D" id="1.20.1600.10">
    <property type="entry name" value="Outer membrane efflux proteins (OEP)"/>
    <property type="match status" value="1"/>
</dbReference>
<dbReference type="PANTHER" id="PTHR30026">
    <property type="entry name" value="OUTER MEMBRANE PROTEIN TOLC"/>
    <property type="match status" value="1"/>
</dbReference>
<comment type="subcellular location">
    <subcellularLocation>
        <location evidence="1">Cell outer membrane</location>
    </subcellularLocation>
</comment>
<dbReference type="Pfam" id="PF02321">
    <property type="entry name" value="OEP"/>
    <property type="match status" value="2"/>
</dbReference>
<dbReference type="SUPFAM" id="SSF56954">
    <property type="entry name" value="Outer membrane efflux proteins (OEP)"/>
    <property type="match status" value="1"/>
</dbReference>
<dbReference type="PANTHER" id="PTHR30026:SF20">
    <property type="entry name" value="OUTER MEMBRANE PROTEIN TOLC"/>
    <property type="match status" value="1"/>
</dbReference>
<evidence type="ECO:0000256" key="1">
    <source>
        <dbReference type="ARBA" id="ARBA00004442"/>
    </source>
</evidence>
<name>A0ABZ0K4B7_9GAMM</name>
<reference evidence="8 9" key="1">
    <citation type="submission" date="2023-10" db="EMBL/GenBank/DDBJ databases">
        <title>Complete genome sequence of Shewanella sp. DAU334.</title>
        <authorList>
            <person name="Lee Y.-S."/>
            <person name="Jeong H.-R."/>
            <person name="Hwang E.-J."/>
            <person name="Choi Y.-L."/>
            <person name="Kim G.-D."/>
        </authorList>
    </citation>
    <scope>NUCLEOTIDE SEQUENCE [LARGE SCALE GENOMIC DNA]</scope>
    <source>
        <strain evidence="8 9">DAU334</strain>
    </source>
</reference>